<dbReference type="OrthoDB" id="8702at2"/>
<evidence type="ECO:0000313" key="2">
    <source>
        <dbReference type="Proteomes" id="UP000006362"/>
    </source>
</evidence>
<sequence length="568" mass="64721">MEAGSLTLFESGEFGREVLVEALEEFASLLKGLKVNVDALYPADPFVLPFAVYLSDRSSIPLKSELFLREESRVLLLFSAVPFEGVTAGYLAEKVQSFRQLFPRSPSVVLVSPADLPQADFLLLRSRFTGLLRKGFLEVAGNYFFWPVEGDFLELPPELLSLAREEAKELHRYRRVLESLKRYEDFKSPLKPVGADAELTFWEKLEKGLLVNPELPCLEPQPINLKFEPLFQVEDKKLSSAVTALLEFLAQTLERHFSTYLAYTAGEVVDREGVLIVPRALERKELRGVELNLEIVLREPKSFKASFKKLLSLVERAFGEFRRAKFKGVSLGPVVDATADERLGKGVLYLSWFIDYRMVEDIYSKVNRSWLVSRLLARKEAKKGVLAFFRFLKEFSFEPGELEEFASRLNGLWGRGEPFFRAKSAELKELLTEKELWPLVAYYAVKGKLVKGLKEFLLSLAGVESGHQLIAKSDKLYFPVESLRLYRSNWERLENGGAGVVLKGELLTGESIYRVFTDDGHYLGRVPQPFSHYLAAAERAGRRFSVRPLSLRHSVFTETSYWLQVQLL</sequence>
<organism evidence="1 2">
    <name type="scientific">Thermovibrio ammonificans (strain DSM 15698 / JCM 12110 / HB-1)</name>
    <dbReference type="NCBI Taxonomy" id="648996"/>
    <lineage>
        <taxon>Bacteria</taxon>
        <taxon>Pseudomonadati</taxon>
        <taxon>Aquificota</taxon>
        <taxon>Aquificia</taxon>
        <taxon>Desulfurobacteriales</taxon>
        <taxon>Desulfurobacteriaceae</taxon>
        <taxon>Thermovibrio</taxon>
    </lineage>
</organism>
<keyword evidence="2" id="KW-1185">Reference proteome</keyword>
<name>E8T5M4_THEA1</name>
<dbReference type="STRING" id="648996.Theam_0527"/>
<reference evidence="1" key="1">
    <citation type="submission" date="2011-01" db="EMBL/GenBank/DDBJ databases">
        <title>Complete sequence of chromosome of Thermovibrio ammonificans HB-1.</title>
        <authorList>
            <consortium name="US DOE Joint Genome Institute"/>
            <person name="Lucas S."/>
            <person name="Copeland A."/>
            <person name="Lapidus A."/>
            <person name="Cheng J.-F."/>
            <person name="Goodwin L."/>
            <person name="Pitluck S."/>
            <person name="Davenport K."/>
            <person name="Detter J.C."/>
            <person name="Han C."/>
            <person name="Tapia R."/>
            <person name="Land M."/>
            <person name="Hauser L."/>
            <person name="Kyrpides N."/>
            <person name="Ivanova N."/>
            <person name="Ovchinnikova G."/>
            <person name="Vetriani C."/>
            <person name="Woyke T."/>
        </authorList>
    </citation>
    <scope>NUCLEOTIDE SEQUENCE [LARGE SCALE GENOMIC DNA]</scope>
    <source>
        <strain evidence="1">HB-1</strain>
    </source>
</reference>
<protein>
    <submittedName>
        <fullName evidence="1">Uncharacterized protein</fullName>
    </submittedName>
</protein>
<evidence type="ECO:0000313" key="1">
    <source>
        <dbReference type="EMBL" id="ADU96499.1"/>
    </source>
</evidence>
<gene>
    <name evidence="1" type="ordered locus">Theam_0527</name>
</gene>
<proteinExistence type="predicted"/>
<dbReference type="KEGG" id="tam:Theam_0527"/>
<dbReference type="AlphaFoldDB" id="E8T5M4"/>
<dbReference type="EMBL" id="CP002444">
    <property type="protein sequence ID" value="ADU96499.1"/>
    <property type="molecule type" value="Genomic_DNA"/>
</dbReference>
<dbReference type="RefSeq" id="WP_013537285.1">
    <property type="nucleotide sequence ID" value="NC_014926.1"/>
</dbReference>
<dbReference type="Proteomes" id="UP000006362">
    <property type="component" value="Chromosome"/>
</dbReference>
<accession>E8T5M4</accession>
<dbReference type="eggNOG" id="ENOG5033QVM">
    <property type="taxonomic scope" value="Bacteria"/>
</dbReference>
<dbReference type="HOGENOM" id="CLU_479745_0_0_0"/>